<organism evidence="1">
    <name type="scientific">Tetraselmis sp. GSL018</name>
    <dbReference type="NCBI Taxonomy" id="582737"/>
    <lineage>
        <taxon>Eukaryota</taxon>
        <taxon>Viridiplantae</taxon>
        <taxon>Chlorophyta</taxon>
        <taxon>core chlorophytes</taxon>
        <taxon>Chlorodendrophyceae</taxon>
        <taxon>Chlorodendrales</taxon>
        <taxon>Chlorodendraceae</taxon>
        <taxon>Tetraselmis</taxon>
    </lineage>
</organism>
<proteinExistence type="predicted"/>
<sequence length="61" mass="6311">LFGSEEEVRRYAAEVSAAAPFGHAAGPAAGPCPQPVPRQGRRLLPVTAARPVGMLTARSDV</sequence>
<name>A0A061SES6_9CHLO</name>
<reference evidence="1" key="1">
    <citation type="submission" date="2014-05" db="EMBL/GenBank/DDBJ databases">
        <title>The transcriptome of the halophilic microalga Tetraselmis sp. GSL018 isolated from the Great Salt Lake, Utah.</title>
        <authorList>
            <person name="Jinkerson R.E."/>
            <person name="D'Adamo S."/>
            <person name="Posewitz M.C."/>
        </authorList>
    </citation>
    <scope>NUCLEOTIDE SEQUENCE</scope>
    <source>
        <strain evidence="1">GSL018</strain>
    </source>
</reference>
<dbReference type="EMBL" id="GBEZ01001346">
    <property type="protein sequence ID" value="JAC83617.1"/>
    <property type="molecule type" value="Transcribed_RNA"/>
</dbReference>
<feature type="non-terminal residue" evidence="1">
    <location>
        <position position="1"/>
    </location>
</feature>
<accession>A0A061SES6</accession>
<protein>
    <submittedName>
        <fullName evidence="1">Uncharacterized protein</fullName>
    </submittedName>
</protein>
<evidence type="ECO:0000313" key="1">
    <source>
        <dbReference type="EMBL" id="JAC83617.1"/>
    </source>
</evidence>
<dbReference type="AlphaFoldDB" id="A0A061SES6"/>
<gene>
    <name evidence="1" type="ORF">TSPGSL018_2910</name>
</gene>